<dbReference type="Gene3D" id="1.10.940.10">
    <property type="entry name" value="NusB-like"/>
    <property type="match status" value="1"/>
</dbReference>
<dbReference type="EC" id="2.1.1.176" evidence="9"/>
<feature type="domain" description="SAM-dependent MTase RsmB/NOP-type" evidence="7">
    <location>
        <begin position="162"/>
        <end position="458"/>
    </location>
</feature>
<dbReference type="Proteomes" id="UP000758856">
    <property type="component" value="Unassembled WGS sequence"/>
</dbReference>
<comment type="caution">
    <text evidence="5">Lacks conserved residue(s) required for the propagation of feature annotation.</text>
</comment>
<dbReference type="SUPFAM" id="SSF48013">
    <property type="entry name" value="NusB-like"/>
    <property type="match status" value="1"/>
</dbReference>
<keyword evidence="4 5" id="KW-0694">RNA-binding</keyword>
<dbReference type="EMBL" id="JAFBCY010000002">
    <property type="protein sequence ID" value="MBM7851928.1"/>
    <property type="molecule type" value="Genomic_DNA"/>
</dbReference>
<reference evidence="9 10" key="2">
    <citation type="submission" date="2021-01" db="EMBL/GenBank/DDBJ databases">
        <title>Genomic Encyclopedia of Type Strains, Phase IV (KMG-IV): sequencing the most valuable type-strain genomes for metagenomic binning, comparative biology and taxonomic classification.</title>
        <authorList>
            <person name="Goeker M."/>
        </authorList>
    </citation>
    <scope>NUCLEOTIDE SEQUENCE [LARGE SCALE GENOMIC DNA]</scope>
    <source>
        <strain evidence="9 10">DSM 6130</strain>
    </source>
</reference>
<keyword evidence="3 5" id="KW-0949">S-adenosyl-L-methionine</keyword>
<evidence type="ECO:0000313" key="10">
    <source>
        <dbReference type="Proteomes" id="UP000758856"/>
    </source>
</evidence>
<dbReference type="GO" id="GO:0003723">
    <property type="term" value="F:RNA binding"/>
    <property type="evidence" value="ECO:0007669"/>
    <property type="project" value="UniProtKB-UniRule"/>
</dbReference>
<dbReference type="GO" id="GO:0001510">
    <property type="term" value="P:RNA methylation"/>
    <property type="evidence" value="ECO:0007669"/>
    <property type="project" value="InterPro"/>
</dbReference>
<feature type="region of interest" description="Disordered" evidence="6">
    <location>
        <begin position="1"/>
        <end position="30"/>
    </location>
</feature>
<proteinExistence type="inferred from homology"/>
<dbReference type="GO" id="GO:0006355">
    <property type="term" value="P:regulation of DNA-templated transcription"/>
    <property type="evidence" value="ECO:0007669"/>
    <property type="project" value="InterPro"/>
</dbReference>
<evidence type="ECO:0000256" key="5">
    <source>
        <dbReference type="PROSITE-ProRule" id="PRU01023"/>
    </source>
</evidence>
<dbReference type="InterPro" id="IPR006027">
    <property type="entry name" value="NusB_RsmB_TIM44"/>
</dbReference>
<evidence type="ECO:0000256" key="3">
    <source>
        <dbReference type="ARBA" id="ARBA00022691"/>
    </source>
</evidence>
<dbReference type="InterPro" id="IPR023267">
    <property type="entry name" value="RCMT"/>
</dbReference>
<evidence type="ECO:0000256" key="2">
    <source>
        <dbReference type="ARBA" id="ARBA00022679"/>
    </source>
</evidence>
<dbReference type="Pfam" id="PF01189">
    <property type="entry name" value="Methyltr_RsmB-F"/>
    <property type="match status" value="1"/>
</dbReference>
<evidence type="ECO:0000256" key="1">
    <source>
        <dbReference type="ARBA" id="ARBA00022603"/>
    </source>
</evidence>
<name>A0A9W6IR69_9HYPH</name>
<feature type="binding site" evidence="5">
    <location>
        <position position="332"/>
    </location>
    <ligand>
        <name>S-adenosyl-L-methionine</name>
        <dbReference type="ChEBI" id="CHEBI:59789"/>
    </ligand>
</feature>
<evidence type="ECO:0000313" key="11">
    <source>
        <dbReference type="Proteomes" id="UP001143400"/>
    </source>
</evidence>
<dbReference type="Pfam" id="PF01029">
    <property type="entry name" value="NusB"/>
    <property type="match status" value="1"/>
</dbReference>
<dbReference type="AlphaFoldDB" id="A0A9W6IR69"/>
<dbReference type="PRINTS" id="PR02008">
    <property type="entry name" value="RCMTFAMILY"/>
</dbReference>
<dbReference type="PANTHER" id="PTHR22807:SF61">
    <property type="entry name" value="NOL1_NOP2_SUN FAMILY PROTEIN _ ANTITERMINATION NUSB DOMAIN-CONTAINING PROTEIN"/>
    <property type="match status" value="1"/>
</dbReference>
<comment type="caution">
    <text evidence="8">The sequence shown here is derived from an EMBL/GenBank/DDBJ whole genome shotgun (WGS) entry which is preliminary data.</text>
</comment>
<comment type="similarity">
    <text evidence="5">Belongs to the class I-like SAM-binding methyltransferase superfamily. RsmB/NOP family.</text>
</comment>
<dbReference type="InterPro" id="IPR049560">
    <property type="entry name" value="MeTrfase_RsmB-F_NOP2_cat"/>
</dbReference>
<dbReference type="SUPFAM" id="SSF53335">
    <property type="entry name" value="S-adenosyl-L-methionine-dependent methyltransferases"/>
    <property type="match status" value="1"/>
</dbReference>
<evidence type="ECO:0000256" key="4">
    <source>
        <dbReference type="ARBA" id="ARBA00022884"/>
    </source>
</evidence>
<dbReference type="Proteomes" id="UP001143400">
    <property type="component" value="Unassembled WGS sequence"/>
</dbReference>
<feature type="binding site" evidence="5">
    <location>
        <begin position="270"/>
        <end position="276"/>
    </location>
    <ligand>
        <name>S-adenosyl-L-methionine</name>
        <dbReference type="ChEBI" id="CHEBI:59789"/>
    </ligand>
</feature>
<reference evidence="8" key="1">
    <citation type="journal article" date="2014" name="Int. J. Syst. Evol. Microbiol.">
        <title>Complete genome sequence of Corynebacterium casei LMG S-19264T (=DSM 44701T), isolated from a smear-ripened cheese.</title>
        <authorList>
            <consortium name="US DOE Joint Genome Institute (JGI-PGF)"/>
            <person name="Walter F."/>
            <person name="Albersmeier A."/>
            <person name="Kalinowski J."/>
            <person name="Ruckert C."/>
        </authorList>
    </citation>
    <scope>NUCLEOTIDE SEQUENCE</scope>
    <source>
        <strain evidence="8">VKM B-1606</strain>
    </source>
</reference>
<dbReference type="PROSITE" id="PS51686">
    <property type="entry name" value="SAM_MT_RSMB_NOP"/>
    <property type="match status" value="1"/>
</dbReference>
<keyword evidence="2 5" id="KW-0808">Transferase</keyword>
<feature type="binding site" evidence="5">
    <location>
        <position position="291"/>
    </location>
    <ligand>
        <name>S-adenosyl-L-methionine</name>
        <dbReference type="ChEBI" id="CHEBI:59789"/>
    </ligand>
</feature>
<keyword evidence="1 5" id="KW-0489">Methyltransferase</keyword>
<dbReference type="GO" id="GO:0008173">
    <property type="term" value="F:RNA methyltransferase activity"/>
    <property type="evidence" value="ECO:0007669"/>
    <property type="project" value="InterPro"/>
</dbReference>
<sequence length="458" mass="47801">MTRPPAFRTPTPGRRSMGGTQRPAPEPVGFGPRRVAVRLVEGVLSRSRPLDGALEAEHDPTGFRALDERDRALARAIAGSTLRRFGTLRSLIAAKLEKGLPKKAGPLEAILATGAAQALFMDTPAHTAVDLAVACARADPDARHFSGLVNAVLRGIVAEGAPEPTPGADLPAWLYSRWTRAYGAETAAAIALRLSVEPALDLTVKSDPAGWAETLGGVALPTGGVRLAQGGRVAQLAGFDDGEWWVQDAAAALPARLFGDLQGKRAIDLCAAPGGKTAQLAAAGAEVVAVDKSAERLRRLSDNLSRLKLSAEAQVGDAAGVSLEPADAVLLDAPCSATGTIRRHPDVAWMKRESDIATLAKLQARLLDAALRLVKPGGLLVYCTCSLEPEEGEHQIAAFLARAAGRVAVEPVTEAELPGYGEAVGSDGFLRTLPSHLAADDPRLAGLDGFFAARLRVG</sequence>
<dbReference type="Gene3D" id="3.40.50.150">
    <property type="entry name" value="Vaccinia Virus protein VP39"/>
    <property type="match status" value="1"/>
</dbReference>
<accession>A0A9W6IR69</accession>
<dbReference type="InterPro" id="IPR029063">
    <property type="entry name" value="SAM-dependent_MTases_sf"/>
</dbReference>
<dbReference type="InterPro" id="IPR001678">
    <property type="entry name" value="MeTrfase_RsmB-F_NOP2_dom"/>
</dbReference>
<dbReference type="EMBL" id="BSFF01000001">
    <property type="protein sequence ID" value="GLK54993.1"/>
    <property type="molecule type" value="Genomic_DNA"/>
</dbReference>
<keyword evidence="10" id="KW-1185">Reference proteome</keyword>
<dbReference type="FunFam" id="3.40.50.150:FF:000257">
    <property type="entry name" value="16S rRNA methyltransferase"/>
    <property type="match status" value="1"/>
</dbReference>
<reference evidence="8" key="3">
    <citation type="submission" date="2023-01" db="EMBL/GenBank/DDBJ databases">
        <authorList>
            <person name="Sun Q."/>
            <person name="Evtushenko L."/>
        </authorList>
    </citation>
    <scope>NUCLEOTIDE SEQUENCE</scope>
    <source>
        <strain evidence="8">VKM B-1606</strain>
    </source>
</reference>
<evidence type="ECO:0000313" key="9">
    <source>
        <dbReference type="EMBL" id="MBM7851928.1"/>
    </source>
</evidence>
<evidence type="ECO:0000256" key="6">
    <source>
        <dbReference type="SAM" id="MobiDB-lite"/>
    </source>
</evidence>
<evidence type="ECO:0000313" key="8">
    <source>
        <dbReference type="EMBL" id="GLK54993.1"/>
    </source>
</evidence>
<protein>
    <submittedName>
        <fullName evidence="9">16S rRNA (Cytosine967-C5)-methyltransferase</fullName>
        <ecNumber evidence="9">2.1.1.176</ecNumber>
    </submittedName>
    <submittedName>
        <fullName evidence="8">MFS transporter</fullName>
    </submittedName>
</protein>
<evidence type="ECO:0000259" key="7">
    <source>
        <dbReference type="PROSITE" id="PS51686"/>
    </source>
</evidence>
<gene>
    <name evidence="8" type="primary">sun</name>
    <name evidence="8" type="ORF">GCM10008170_10120</name>
    <name evidence="9" type="ORF">JOD31_002153</name>
</gene>
<dbReference type="PANTHER" id="PTHR22807">
    <property type="entry name" value="NOP2 YEAST -RELATED NOL1/NOP2/FMU SUN DOMAIN-CONTAINING"/>
    <property type="match status" value="1"/>
</dbReference>
<organism evidence="8 11">
    <name type="scientific">Methylopila capsulata</name>
    <dbReference type="NCBI Taxonomy" id="61654"/>
    <lineage>
        <taxon>Bacteria</taxon>
        <taxon>Pseudomonadati</taxon>
        <taxon>Pseudomonadota</taxon>
        <taxon>Alphaproteobacteria</taxon>
        <taxon>Hyphomicrobiales</taxon>
        <taxon>Methylopilaceae</taxon>
        <taxon>Methylopila</taxon>
    </lineage>
</organism>
<feature type="active site" description="Nucleophile" evidence="5">
    <location>
        <position position="385"/>
    </location>
</feature>
<dbReference type="InterPro" id="IPR035926">
    <property type="entry name" value="NusB-like_sf"/>
</dbReference>